<gene>
    <name evidence="2" type="ORF">SK128_016046</name>
</gene>
<dbReference type="PROSITE" id="PS50021">
    <property type="entry name" value="CH"/>
    <property type="match status" value="1"/>
</dbReference>
<accession>A0AAN8WRP7</accession>
<evidence type="ECO:0000313" key="3">
    <source>
        <dbReference type="Proteomes" id="UP001381693"/>
    </source>
</evidence>
<keyword evidence="3" id="KW-1185">Reference proteome</keyword>
<dbReference type="SUPFAM" id="SSF47576">
    <property type="entry name" value="Calponin-homology domain, CH-domain"/>
    <property type="match status" value="1"/>
</dbReference>
<feature type="domain" description="Calponin-homology (CH)" evidence="1">
    <location>
        <begin position="61"/>
        <end position="159"/>
    </location>
</feature>
<dbReference type="AlphaFoldDB" id="A0AAN8WRP7"/>
<comment type="caution">
    <text evidence="2">The sequence shown here is derived from an EMBL/GenBank/DDBJ whole genome shotgun (WGS) entry which is preliminary data.</text>
</comment>
<sequence length="159" mass="18462">MVVQEDGSKGPLVVKSDDFGEHGWFWWVWWPWAAWLSLWERWQPFLALAWMYISTVFISNTRQEQLLKEWLKKEVPNHPIEDLAHDLADGVILCGLMEALLPGTCPRHDLLSRDQPSANLRLASRLAFSFLSVTQVSYSHMSVSCTRISSIKYITPLWF</sequence>
<dbReference type="EMBL" id="JAXCGZ010020876">
    <property type="protein sequence ID" value="KAK7063322.1"/>
    <property type="molecule type" value="Genomic_DNA"/>
</dbReference>
<evidence type="ECO:0000313" key="2">
    <source>
        <dbReference type="EMBL" id="KAK7063322.1"/>
    </source>
</evidence>
<name>A0AAN8WRP7_HALRR</name>
<dbReference type="Pfam" id="PF00307">
    <property type="entry name" value="CH"/>
    <property type="match status" value="1"/>
</dbReference>
<proteinExistence type="predicted"/>
<organism evidence="2 3">
    <name type="scientific">Halocaridina rubra</name>
    <name type="common">Hawaiian red shrimp</name>
    <dbReference type="NCBI Taxonomy" id="373956"/>
    <lineage>
        <taxon>Eukaryota</taxon>
        <taxon>Metazoa</taxon>
        <taxon>Ecdysozoa</taxon>
        <taxon>Arthropoda</taxon>
        <taxon>Crustacea</taxon>
        <taxon>Multicrustacea</taxon>
        <taxon>Malacostraca</taxon>
        <taxon>Eumalacostraca</taxon>
        <taxon>Eucarida</taxon>
        <taxon>Decapoda</taxon>
        <taxon>Pleocyemata</taxon>
        <taxon>Caridea</taxon>
        <taxon>Atyoidea</taxon>
        <taxon>Atyidae</taxon>
        <taxon>Halocaridina</taxon>
    </lineage>
</organism>
<protein>
    <recommendedName>
        <fullName evidence="1">Calponin-homology (CH) domain-containing protein</fullName>
    </recommendedName>
</protein>
<dbReference type="Gene3D" id="1.10.418.10">
    <property type="entry name" value="Calponin-like domain"/>
    <property type="match status" value="1"/>
</dbReference>
<dbReference type="InterPro" id="IPR001715">
    <property type="entry name" value="CH_dom"/>
</dbReference>
<dbReference type="Proteomes" id="UP001381693">
    <property type="component" value="Unassembled WGS sequence"/>
</dbReference>
<reference evidence="2 3" key="1">
    <citation type="submission" date="2023-11" db="EMBL/GenBank/DDBJ databases">
        <title>Halocaridina rubra genome assembly.</title>
        <authorList>
            <person name="Smith C."/>
        </authorList>
    </citation>
    <scope>NUCLEOTIDE SEQUENCE [LARGE SCALE GENOMIC DNA]</scope>
    <source>
        <strain evidence="2">EP-1</strain>
        <tissue evidence="2">Whole</tissue>
    </source>
</reference>
<evidence type="ECO:0000259" key="1">
    <source>
        <dbReference type="PROSITE" id="PS50021"/>
    </source>
</evidence>
<dbReference type="InterPro" id="IPR036872">
    <property type="entry name" value="CH_dom_sf"/>
</dbReference>